<dbReference type="AlphaFoldDB" id="C1MTJ6"/>
<name>C1MTJ6_MICPC</name>
<protein>
    <submittedName>
        <fullName evidence="2">Predicted protein</fullName>
    </submittedName>
</protein>
<organism evidence="3">
    <name type="scientific">Micromonas pusilla (strain CCMP1545)</name>
    <name type="common">Picoplanktonic green alga</name>
    <dbReference type="NCBI Taxonomy" id="564608"/>
    <lineage>
        <taxon>Eukaryota</taxon>
        <taxon>Viridiplantae</taxon>
        <taxon>Chlorophyta</taxon>
        <taxon>Mamiellophyceae</taxon>
        <taxon>Mamiellales</taxon>
        <taxon>Mamiellaceae</taxon>
        <taxon>Micromonas</taxon>
    </lineage>
</organism>
<dbReference type="GeneID" id="9684314"/>
<dbReference type="KEGG" id="mpp:MICPUCDRAFT_58096"/>
<evidence type="ECO:0000313" key="3">
    <source>
        <dbReference type="Proteomes" id="UP000001876"/>
    </source>
</evidence>
<sequence>MPRGADRYLARGSVEDDPRTRRSEDLTTTTATATATPPRMGAMPVAPNPSRDVPPLESRPLEGGASSGSDDETPRSPATPRRARRLASDRQISALEDGNGNASSQNDPPPASGPGGDARDAAATTSRRARCGSAASVDSVISSVGSVGSGFTTEDEWTGGGLFPGAPGLGGGLRCVLYTGPHTTAFAW</sequence>
<reference evidence="2 3" key="1">
    <citation type="journal article" date="2009" name="Science">
        <title>Green evolution and dynamic adaptations revealed by genomes of the marine picoeukaryotes Micromonas.</title>
        <authorList>
            <person name="Worden A.Z."/>
            <person name="Lee J.H."/>
            <person name="Mock T."/>
            <person name="Rouze P."/>
            <person name="Simmons M.P."/>
            <person name="Aerts A.L."/>
            <person name="Allen A.E."/>
            <person name="Cuvelier M.L."/>
            <person name="Derelle E."/>
            <person name="Everett M.V."/>
            <person name="Foulon E."/>
            <person name="Grimwood J."/>
            <person name="Gundlach H."/>
            <person name="Henrissat B."/>
            <person name="Napoli C."/>
            <person name="McDonald S.M."/>
            <person name="Parker M.S."/>
            <person name="Rombauts S."/>
            <person name="Salamov A."/>
            <person name="Von Dassow P."/>
            <person name="Badger J.H."/>
            <person name="Coutinho P.M."/>
            <person name="Demir E."/>
            <person name="Dubchak I."/>
            <person name="Gentemann C."/>
            <person name="Eikrem W."/>
            <person name="Gready J.E."/>
            <person name="John U."/>
            <person name="Lanier W."/>
            <person name="Lindquist E.A."/>
            <person name="Lucas S."/>
            <person name="Mayer K.F."/>
            <person name="Moreau H."/>
            <person name="Not F."/>
            <person name="Otillar R."/>
            <person name="Panaud O."/>
            <person name="Pangilinan J."/>
            <person name="Paulsen I."/>
            <person name="Piegu B."/>
            <person name="Poliakov A."/>
            <person name="Robbens S."/>
            <person name="Schmutz J."/>
            <person name="Toulza E."/>
            <person name="Wyss T."/>
            <person name="Zelensky A."/>
            <person name="Zhou K."/>
            <person name="Armbrust E.V."/>
            <person name="Bhattacharya D."/>
            <person name="Goodenough U.W."/>
            <person name="Van de Peer Y."/>
            <person name="Grigoriev I.V."/>
        </authorList>
    </citation>
    <scope>NUCLEOTIDE SEQUENCE [LARGE SCALE GENOMIC DNA]</scope>
    <source>
        <strain evidence="2 3">CCMP1545</strain>
    </source>
</reference>
<accession>C1MTJ6</accession>
<feature type="compositionally biased region" description="Low complexity" evidence="1">
    <location>
        <begin position="27"/>
        <end position="36"/>
    </location>
</feature>
<dbReference type="Proteomes" id="UP000001876">
    <property type="component" value="Unassembled WGS sequence"/>
</dbReference>
<dbReference type="EMBL" id="GG663739">
    <property type="protein sequence ID" value="EEH56956.1"/>
    <property type="molecule type" value="Genomic_DNA"/>
</dbReference>
<proteinExistence type="predicted"/>
<evidence type="ECO:0000313" key="2">
    <source>
        <dbReference type="EMBL" id="EEH56956.1"/>
    </source>
</evidence>
<dbReference type="RefSeq" id="XP_003058501.1">
    <property type="nucleotide sequence ID" value="XM_003058455.1"/>
</dbReference>
<keyword evidence="3" id="KW-1185">Reference proteome</keyword>
<evidence type="ECO:0000256" key="1">
    <source>
        <dbReference type="SAM" id="MobiDB-lite"/>
    </source>
</evidence>
<feature type="region of interest" description="Disordered" evidence="1">
    <location>
        <begin position="1"/>
        <end position="136"/>
    </location>
</feature>
<feature type="compositionally biased region" description="Low complexity" evidence="1">
    <location>
        <begin position="121"/>
        <end position="136"/>
    </location>
</feature>
<gene>
    <name evidence="2" type="ORF">MICPUCDRAFT_58096</name>
</gene>
<feature type="compositionally biased region" description="Basic and acidic residues" evidence="1">
    <location>
        <begin position="1"/>
        <end position="25"/>
    </location>
</feature>